<protein>
    <submittedName>
        <fullName evidence="1">Uncharacterized protein</fullName>
    </submittedName>
</protein>
<gene>
    <name evidence="1" type="ORF">QFC21_001159</name>
</gene>
<name>A0ACC2W928_9TREE</name>
<evidence type="ECO:0000313" key="1">
    <source>
        <dbReference type="EMBL" id="KAJ9107699.1"/>
    </source>
</evidence>
<proteinExistence type="predicted"/>
<accession>A0ACC2W928</accession>
<sequence length="487" mass="52342">MFRKFSENIISAAVSPFSSAPSTPAATAASSTLDIQSLSIASSASSHQARAKVERQLADELAKFGVPMSTEDCAGCDDHQEGCDESEGAGHVTHVQYPRGFDVDWDSDLLASAKPQPRQLVISTGRSDWPHDHTEDETTLSHHLNNALMKAAGITPAPPLKPDQGGKEKDEKALPPAPPPPPPTNPPGMIEITVGKDGLPQGIYEAPATQITPSMQDEPSPTGIPEQPGTMLFSSSLISQSHEGHRETVLAFPDWKVVVDVTNDERGAEGVLTDLVSRTEAQGDSARRTWTLPYRAVVLLSAVSNGSDPRLLGSHKRRDKRCHIAAPLLEKALCQSLEEHHVSVDLQGHSLSADHLEQAFPPLDQIPTDELPIEVEKRLRAIDAVDDAQGNGEVGIFRISHLGGHRYAGVMIICFPSGATLYYGRVSPREIPAVVKETLLGGKILSGLLRSAGNAVRPELVAEHGEEDAGKKIKTVCQRKGKTLLSW</sequence>
<dbReference type="EMBL" id="JASBWT010000002">
    <property type="protein sequence ID" value="KAJ9107699.1"/>
    <property type="molecule type" value="Genomic_DNA"/>
</dbReference>
<reference evidence="1" key="1">
    <citation type="submission" date="2023-04" db="EMBL/GenBank/DDBJ databases">
        <title>Draft Genome sequencing of Naganishia species isolated from polar environments using Oxford Nanopore Technology.</title>
        <authorList>
            <person name="Leo P."/>
            <person name="Venkateswaran K."/>
        </authorList>
    </citation>
    <scope>NUCLEOTIDE SEQUENCE</scope>
    <source>
        <strain evidence="1">MNA-CCFEE 5423</strain>
    </source>
</reference>
<organism evidence="1 2">
    <name type="scientific">Naganishia friedmannii</name>
    <dbReference type="NCBI Taxonomy" id="89922"/>
    <lineage>
        <taxon>Eukaryota</taxon>
        <taxon>Fungi</taxon>
        <taxon>Dikarya</taxon>
        <taxon>Basidiomycota</taxon>
        <taxon>Agaricomycotina</taxon>
        <taxon>Tremellomycetes</taxon>
        <taxon>Filobasidiales</taxon>
        <taxon>Filobasidiaceae</taxon>
        <taxon>Naganishia</taxon>
    </lineage>
</organism>
<dbReference type="Proteomes" id="UP001227268">
    <property type="component" value="Unassembled WGS sequence"/>
</dbReference>
<comment type="caution">
    <text evidence="1">The sequence shown here is derived from an EMBL/GenBank/DDBJ whole genome shotgun (WGS) entry which is preliminary data.</text>
</comment>
<keyword evidence="2" id="KW-1185">Reference proteome</keyword>
<evidence type="ECO:0000313" key="2">
    <source>
        <dbReference type="Proteomes" id="UP001227268"/>
    </source>
</evidence>